<organism evidence="1 2">
    <name type="scientific">Aporhodopirellula aestuarii</name>
    <dbReference type="NCBI Taxonomy" id="2950107"/>
    <lineage>
        <taxon>Bacteria</taxon>
        <taxon>Pseudomonadati</taxon>
        <taxon>Planctomycetota</taxon>
        <taxon>Planctomycetia</taxon>
        <taxon>Pirellulales</taxon>
        <taxon>Pirellulaceae</taxon>
        <taxon>Aporhodopirellula</taxon>
    </lineage>
</organism>
<evidence type="ECO:0000313" key="1">
    <source>
        <dbReference type="EMBL" id="MCM2369204.1"/>
    </source>
</evidence>
<proteinExistence type="predicted"/>
<gene>
    <name evidence="1" type="ORF">NB063_01070</name>
</gene>
<reference evidence="1 2" key="1">
    <citation type="journal article" date="2022" name="Syst. Appl. Microbiol.">
        <title>Rhodopirellula aestuarii sp. nov., a novel member of the genus Rhodopirellula isolated from brackish sediments collected in the Tagus River estuary, Portugal.</title>
        <authorList>
            <person name="Vitorino I.R."/>
            <person name="Klimek D."/>
            <person name="Calusinska M."/>
            <person name="Lobo-da-Cunha A."/>
            <person name="Vasconcelos V."/>
            <person name="Lage O.M."/>
        </authorList>
    </citation>
    <scope>NUCLEOTIDE SEQUENCE [LARGE SCALE GENOMIC DNA]</scope>
    <source>
        <strain evidence="1 2">ICT_H3.1</strain>
    </source>
</reference>
<accession>A0ABT0TXV0</accession>
<dbReference type="EMBL" id="JAMQBK010000004">
    <property type="protein sequence ID" value="MCM2369204.1"/>
    <property type="molecule type" value="Genomic_DNA"/>
</dbReference>
<dbReference type="InterPro" id="IPR011447">
    <property type="entry name" value="DUF1552"/>
</dbReference>
<keyword evidence="2" id="KW-1185">Reference proteome</keyword>
<dbReference type="Proteomes" id="UP001202961">
    <property type="component" value="Unassembled WGS sequence"/>
</dbReference>
<dbReference type="RefSeq" id="WP_250926878.1">
    <property type="nucleotide sequence ID" value="NZ_JAMQBK010000004.1"/>
</dbReference>
<dbReference type="Pfam" id="PF07586">
    <property type="entry name" value="HXXSHH"/>
    <property type="match status" value="1"/>
</dbReference>
<protein>
    <submittedName>
        <fullName evidence="1">DUF1552 domain-containing protein</fullName>
    </submittedName>
</protein>
<evidence type="ECO:0000313" key="2">
    <source>
        <dbReference type="Proteomes" id="UP001202961"/>
    </source>
</evidence>
<comment type="caution">
    <text evidence="1">The sequence shown here is derived from an EMBL/GenBank/DDBJ whole genome shotgun (WGS) entry which is preliminary data.</text>
</comment>
<name>A0ABT0TXV0_9BACT</name>
<sequence length="434" mass="47576">MDNRTTQFNFQKQLGRRTVLRGSGVSMSLPWLSAMRSAFARDPDHNDRSPQNPRRLVAVTVGLGLVSENWMPSGEGKQYQPSRYLRALDDLRDQMTIASGVSHPGVGGGHRAEASILTATPMGTSGRAVNTISVDQLLAKHRGDATRYPSLVLATGGANSPCYTESGAMIPPITSAAQLFAELFVDDSRQERMKQAARVRQGRSIMDVVAEDAKSLQRTLGRGDRDRLDAYFSSVRGLERRMQQSELWANLPKPKVDADKPVDIRNPNDLIGRFQTMCELMHLALQTDSTRFITLHLPGGGGVVPLEGVQEGYHSLSHHGQDDTKLEQLALVEEALVAQWGSFLRTLVNSDDARGSLLDDTTSFLTSNLGNASNHSNRNMPMLIAGGPFRHAGHLAFSQKENYPLPNFYLSLLQKFGVEVDQFATSTGTMEGLS</sequence>